<accession>A0ABQ4QVM6</accession>
<dbReference type="Gene3D" id="2.40.10.220">
    <property type="entry name" value="predicted glycosyltransferase like domains"/>
    <property type="match status" value="1"/>
</dbReference>
<sequence>MIFNSSTQGPAGIPGHPALAAAPDAPAVPPMAFRVSGRCLMASGEEHCCLARSLSLDEAEIVAPVAGLAGDPVTIYLDDVGALSGTIRSTMPDGFRVAVEVGPERRARLAARLAWAAAHAGERVDQRRHARIVPAATAVEVRLPDGTCVAGTILDLSMTGAAIALAAQPEVGSVVTAGKRFATVVRHLEGGIGVQFKLPFRPETFSQHVVL</sequence>
<dbReference type="EMBL" id="BPQH01000005">
    <property type="protein sequence ID" value="GJD49232.1"/>
    <property type="molecule type" value="Genomic_DNA"/>
</dbReference>
<protein>
    <recommendedName>
        <fullName evidence="1">PilZ domain-containing protein</fullName>
    </recommendedName>
</protein>
<feature type="domain" description="PilZ" evidence="1">
    <location>
        <begin position="126"/>
        <end position="204"/>
    </location>
</feature>
<keyword evidence="3" id="KW-1185">Reference proteome</keyword>
<dbReference type="Pfam" id="PF07238">
    <property type="entry name" value="PilZ"/>
    <property type="match status" value="1"/>
</dbReference>
<evidence type="ECO:0000313" key="2">
    <source>
        <dbReference type="EMBL" id="GJD49232.1"/>
    </source>
</evidence>
<organism evidence="2 3">
    <name type="scientific">Methylobacterium crusticola</name>
    <dbReference type="NCBI Taxonomy" id="1697972"/>
    <lineage>
        <taxon>Bacteria</taxon>
        <taxon>Pseudomonadati</taxon>
        <taxon>Pseudomonadota</taxon>
        <taxon>Alphaproteobacteria</taxon>
        <taxon>Hyphomicrobiales</taxon>
        <taxon>Methylobacteriaceae</taxon>
        <taxon>Methylobacterium</taxon>
    </lineage>
</organism>
<gene>
    <name evidence="2" type="ORF">OPKNFCMD_1962</name>
</gene>
<evidence type="ECO:0000313" key="3">
    <source>
        <dbReference type="Proteomes" id="UP001055167"/>
    </source>
</evidence>
<dbReference type="Proteomes" id="UP001055167">
    <property type="component" value="Unassembled WGS sequence"/>
</dbReference>
<dbReference type="SUPFAM" id="SSF141371">
    <property type="entry name" value="PilZ domain-like"/>
    <property type="match status" value="1"/>
</dbReference>
<reference evidence="2" key="1">
    <citation type="journal article" date="2021" name="Front. Microbiol.">
        <title>Comprehensive Comparative Genomics and Phenotyping of Methylobacterium Species.</title>
        <authorList>
            <person name="Alessa O."/>
            <person name="Ogura Y."/>
            <person name="Fujitani Y."/>
            <person name="Takami H."/>
            <person name="Hayashi T."/>
            <person name="Sahin N."/>
            <person name="Tani A."/>
        </authorList>
    </citation>
    <scope>NUCLEOTIDE SEQUENCE</scope>
    <source>
        <strain evidence="2">KCTC 52305</strain>
    </source>
</reference>
<evidence type="ECO:0000259" key="1">
    <source>
        <dbReference type="Pfam" id="PF07238"/>
    </source>
</evidence>
<dbReference type="InterPro" id="IPR009875">
    <property type="entry name" value="PilZ_domain"/>
</dbReference>
<reference evidence="2" key="2">
    <citation type="submission" date="2021-08" db="EMBL/GenBank/DDBJ databases">
        <authorList>
            <person name="Tani A."/>
            <person name="Ola A."/>
            <person name="Ogura Y."/>
            <person name="Katsura K."/>
            <person name="Hayashi T."/>
        </authorList>
    </citation>
    <scope>NUCLEOTIDE SEQUENCE</scope>
    <source>
        <strain evidence="2">KCTC 52305</strain>
    </source>
</reference>
<proteinExistence type="predicted"/>
<dbReference type="RefSeq" id="WP_238313173.1">
    <property type="nucleotide sequence ID" value="NZ_BPQH01000005.1"/>
</dbReference>
<comment type="caution">
    <text evidence="2">The sequence shown here is derived from an EMBL/GenBank/DDBJ whole genome shotgun (WGS) entry which is preliminary data.</text>
</comment>
<name>A0ABQ4QVM6_9HYPH</name>